<organism evidence="1 2">
    <name type="scientific">Melastoma candidum</name>
    <dbReference type="NCBI Taxonomy" id="119954"/>
    <lineage>
        <taxon>Eukaryota</taxon>
        <taxon>Viridiplantae</taxon>
        <taxon>Streptophyta</taxon>
        <taxon>Embryophyta</taxon>
        <taxon>Tracheophyta</taxon>
        <taxon>Spermatophyta</taxon>
        <taxon>Magnoliopsida</taxon>
        <taxon>eudicotyledons</taxon>
        <taxon>Gunneridae</taxon>
        <taxon>Pentapetalae</taxon>
        <taxon>rosids</taxon>
        <taxon>malvids</taxon>
        <taxon>Myrtales</taxon>
        <taxon>Melastomataceae</taxon>
        <taxon>Melastomatoideae</taxon>
        <taxon>Melastomateae</taxon>
        <taxon>Melastoma</taxon>
    </lineage>
</organism>
<evidence type="ECO:0000313" key="2">
    <source>
        <dbReference type="Proteomes" id="UP001057402"/>
    </source>
</evidence>
<sequence>MESYLNDNFDVQPKHTSEDVLGRWRKLCGVVKKPKRRFRFTANLTKRCEAAAIRRTNNEKLRVTVLVSKAAFQFIQGVSPSDYTVPHEVKAAGFGICADELASIVECHDLKKVKFHGGVEGLAGKVGTLTTSGLSTNDEKLSLRQELFGINKFAESEPKSFWLFVWEALQDMTLMILGACALVSLIVGIVMEGWPHGAHDGPGIVASILLVVFVTASSDYRQSLQFRDLDNEKKKI</sequence>
<reference evidence="2" key="1">
    <citation type="journal article" date="2023" name="Front. Plant Sci.">
        <title>Chromosomal-level genome assembly of Melastoma candidum provides insights into trichome evolution.</title>
        <authorList>
            <person name="Zhong Y."/>
            <person name="Wu W."/>
            <person name="Sun C."/>
            <person name="Zou P."/>
            <person name="Liu Y."/>
            <person name="Dai S."/>
            <person name="Zhou R."/>
        </authorList>
    </citation>
    <scope>NUCLEOTIDE SEQUENCE [LARGE SCALE GENOMIC DNA]</scope>
</reference>
<comment type="caution">
    <text evidence="1">The sequence shown here is derived from an EMBL/GenBank/DDBJ whole genome shotgun (WGS) entry which is preliminary data.</text>
</comment>
<gene>
    <name evidence="1" type="ORF">MLD38_028997</name>
</gene>
<keyword evidence="2" id="KW-1185">Reference proteome</keyword>
<protein>
    <submittedName>
        <fullName evidence="1">Uncharacterized protein</fullName>
    </submittedName>
</protein>
<dbReference type="EMBL" id="CM042887">
    <property type="protein sequence ID" value="KAI4330740.1"/>
    <property type="molecule type" value="Genomic_DNA"/>
</dbReference>
<proteinExistence type="predicted"/>
<dbReference type="Proteomes" id="UP001057402">
    <property type="component" value="Chromosome 8"/>
</dbReference>
<name>A0ACB9N8C8_9MYRT</name>
<accession>A0ACB9N8C8</accession>
<evidence type="ECO:0000313" key="1">
    <source>
        <dbReference type="EMBL" id="KAI4330740.1"/>
    </source>
</evidence>